<dbReference type="AlphaFoldDB" id="A0A2H1V7W2"/>
<protein>
    <submittedName>
        <fullName evidence="1">SFRICE_011067</fullName>
    </submittedName>
</protein>
<accession>A0A2H1V7W2</accession>
<reference evidence="1" key="1">
    <citation type="submission" date="2016-07" db="EMBL/GenBank/DDBJ databases">
        <authorList>
            <person name="Bretaudeau A."/>
        </authorList>
    </citation>
    <scope>NUCLEOTIDE SEQUENCE</scope>
    <source>
        <strain evidence="1">Rice</strain>
        <tissue evidence="1">Whole body</tissue>
    </source>
</reference>
<proteinExistence type="predicted"/>
<organism evidence="1">
    <name type="scientific">Spodoptera frugiperda</name>
    <name type="common">Fall armyworm</name>
    <dbReference type="NCBI Taxonomy" id="7108"/>
    <lineage>
        <taxon>Eukaryota</taxon>
        <taxon>Metazoa</taxon>
        <taxon>Ecdysozoa</taxon>
        <taxon>Arthropoda</taxon>
        <taxon>Hexapoda</taxon>
        <taxon>Insecta</taxon>
        <taxon>Pterygota</taxon>
        <taxon>Neoptera</taxon>
        <taxon>Endopterygota</taxon>
        <taxon>Lepidoptera</taxon>
        <taxon>Glossata</taxon>
        <taxon>Ditrysia</taxon>
        <taxon>Noctuoidea</taxon>
        <taxon>Noctuidae</taxon>
        <taxon>Amphipyrinae</taxon>
        <taxon>Spodoptera</taxon>
    </lineage>
</organism>
<evidence type="ECO:0000313" key="1">
    <source>
        <dbReference type="EMBL" id="SOQ36876.1"/>
    </source>
</evidence>
<dbReference type="EMBL" id="ODYU01001115">
    <property type="protein sequence ID" value="SOQ36876.1"/>
    <property type="molecule type" value="Genomic_DNA"/>
</dbReference>
<name>A0A2H1V7W2_SPOFR</name>
<sequence>MTSLALGKASGSVRLLLTKNHAVPTSNFRAGAPGKPPSNRFKLFYIAHFLRRNNVNYVKILQAILLPNFKYLSLYKLYLILFSKLSATGLKLIK</sequence>
<gene>
    <name evidence="1" type="ORF">SFRICE_011067</name>
</gene>